<proteinExistence type="predicted"/>
<protein>
    <submittedName>
        <fullName evidence="1">Uncharacterized protein</fullName>
    </submittedName>
</protein>
<evidence type="ECO:0000313" key="2">
    <source>
        <dbReference type="Proteomes" id="UP001157125"/>
    </source>
</evidence>
<name>A0ABQ6IFJ8_9MICO</name>
<comment type="caution">
    <text evidence="1">The sequence shown here is derived from an EMBL/GenBank/DDBJ whole genome shotgun (WGS) entry which is preliminary data.</text>
</comment>
<reference evidence="2" key="1">
    <citation type="journal article" date="2019" name="Int. J. Syst. Evol. Microbiol.">
        <title>The Global Catalogue of Microorganisms (GCM) 10K type strain sequencing project: providing services to taxonomists for standard genome sequencing and annotation.</title>
        <authorList>
            <consortium name="The Broad Institute Genomics Platform"/>
            <consortium name="The Broad Institute Genome Sequencing Center for Infectious Disease"/>
            <person name="Wu L."/>
            <person name="Ma J."/>
        </authorList>
    </citation>
    <scope>NUCLEOTIDE SEQUENCE [LARGE SCALE GENOMIC DNA]</scope>
    <source>
        <strain evidence="2">NBRC 112299</strain>
    </source>
</reference>
<dbReference type="Proteomes" id="UP001157125">
    <property type="component" value="Unassembled WGS sequence"/>
</dbReference>
<evidence type="ECO:0000313" key="1">
    <source>
        <dbReference type="EMBL" id="GMA36491.1"/>
    </source>
</evidence>
<organism evidence="1 2">
    <name type="scientific">Demequina litorisediminis</name>
    <dbReference type="NCBI Taxonomy" id="1849022"/>
    <lineage>
        <taxon>Bacteria</taxon>
        <taxon>Bacillati</taxon>
        <taxon>Actinomycetota</taxon>
        <taxon>Actinomycetes</taxon>
        <taxon>Micrococcales</taxon>
        <taxon>Demequinaceae</taxon>
        <taxon>Demequina</taxon>
    </lineage>
</organism>
<keyword evidence="2" id="KW-1185">Reference proteome</keyword>
<sequence>MSLGDVRQEIHAQDLACHVGQQLLLTLDASQVRAVAPEAGSGACSRERESLLTIEDLGARLEVEVRLGGLHVLGDAHGHATDGVDHVLEACEVDEGEVAVEVHAREFADGLHDARGALAAISVAAAAGECLVELAGPSGLGGSVVELTVRDLHAGVAGDGDHVDAGAVGADVHDHGGIASHAADVVGRDLAVVTLA</sequence>
<gene>
    <name evidence="1" type="ORF">GCM10025876_26950</name>
</gene>
<dbReference type="EMBL" id="BSUN01000001">
    <property type="protein sequence ID" value="GMA36491.1"/>
    <property type="molecule type" value="Genomic_DNA"/>
</dbReference>
<accession>A0ABQ6IFJ8</accession>